<evidence type="ECO:0000259" key="1">
    <source>
        <dbReference type="Pfam" id="PF00535"/>
    </source>
</evidence>
<dbReference type="SUPFAM" id="SSF53448">
    <property type="entry name" value="Nucleotide-diphospho-sugar transferases"/>
    <property type="match status" value="1"/>
</dbReference>
<protein>
    <recommendedName>
        <fullName evidence="1">Glycosyltransferase 2-like domain-containing protein</fullName>
    </recommendedName>
</protein>
<evidence type="ECO:0000313" key="3">
    <source>
        <dbReference type="Proteomes" id="UP000183986"/>
    </source>
</evidence>
<feature type="domain" description="Glycosyltransferase 2-like" evidence="1">
    <location>
        <begin position="29"/>
        <end position="193"/>
    </location>
</feature>
<dbReference type="Gene3D" id="3.90.550.10">
    <property type="entry name" value="Spore Coat Polysaccharide Biosynthesis Protein SpsA, Chain A"/>
    <property type="match status" value="1"/>
</dbReference>
<dbReference type="InterPro" id="IPR001173">
    <property type="entry name" value="Glyco_trans_2-like"/>
</dbReference>
<gene>
    <name evidence="2" type="ORF">BEE62_06975</name>
</gene>
<name>A0A1M2UX43_MARNT</name>
<accession>A0A1M2UX43</accession>
<dbReference type="GO" id="GO:0016758">
    <property type="term" value="F:hexosyltransferase activity"/>
    <property type="evidence" value="ECO:0007669"/>
    <property type="project" value="UniProtKB-ARBA"/>
</dbReference>
<evidence type="ECO:0000313" key="2">
    <source>
        <dbReference type="EMBL" id="OJS99852.1"/>
    </source>
</evidence>
<dbReference type="InterPro" id="IPR029044">
    <property type="entry name" value="Nucleotide-diphossugar_trans"/>
</dbReference>
<dbReference type="PANTHER" id="PTHR22916:SF3">
    <property type="entry name" value="UDP-GLCNAC:BETAGAL BETA-1,3-N-ACETYLGLUCOSAMINYLTRANSFERASE-LIKE PROTEIN 1"/>
    <property type="match status" value="1"/>
</dbReference>
<organism evidence="2 3">
    <name type="scientific">Marinobacter nauticus</name>
    <name type="common">Marinobacter hydrocarbonoclasticus</name>
    <name type="synonym">Marinobacter aquaeolei</name>
    <dbReference type="NCBI Taxonomy" id="2743"/>
    <lineage>
        <taxon>Bacteria</taxon>
        <taxon>Pseudomonadati</taxon>
        <taxon>Pseudomonadota</taxon>
        <taxon>Gammaproteobacteria</taxon>
        <taxon>Pseudomonadales</taxon>
        <taxon>Marinobacteraceae</taxon>
        <taxon>Marinobacter</taxon>
    </lineage>
</organism>
<sequence>MFSQDENSLMYVKDWQASETTKPLVSISCTTYNHEKYIAKCLEGFLMQKTTFPVEILIYDDASTDSNPKIIKSYQRKYPNLIKVILQKENQFRQGHNVNKFNFNRAQGKFIALCHGDDYWLDPFKLETQVELLEKFDAGIVGHPAKMVDVNNKEIGKLSGKVVSQTCKYSIKELLEHGGHMLPFGSIMIDRKAMLDLVEYMPPVKYHTGIQLLGCRRNGIVVSPKVMSAYRIQVPGSTTELMLLDNKKKVLTTIERIESLKALRGLYPEKYRRYFGKAISDQFATWYSFRFPLYGVRILGAIVKNESLFYSITLMFRAFLSSGKKAFKKF</sequence>
<dbReference type="EMBL" id="MPKY01000001">
    <property type="protein sequence ID" value="OJS99852.1"/>
    <property type="molecule type" value="Genomic_DNA"/>
</dbReference>
<dbReference type="AlphaFoldDB" id="A0A1M2UX43"/>
<keyword evidence="3" id="KW-1185">Reference proteome</keyword>
<dbReference type="Pfam" id="PF00535">
    <property type="entry name" value="Glycos_transf_2"/>
    <property type="match status" value="1"/>
</dbReference>
<reference evidence="2" key="1">
    <citation type="submission" date="2016-11" db="EMBL/GenBank/DDBJ databases">
        <title>Draft Genome Sequence of Marinobacter hydrocarbonoclasticus strain STW2, a polyaromatic aromatic hydrocarbon degrading and denitrifying bacterium from rhizosphere of Seagrass Enhalus acodoides.</title>
        <authorList>
            <person name="Ling J."/>
            <person name="Dong J."/>
        </authorList>
    </citation>
    <scope>NUCLEOTIDE SEQUENCE [LARGE SCALE GENOMIC DNA]</scope>
    <source>
        <strain evidence="2">STW2</strain>
    </source>
</reference>
<dbReference type="PANTHER" id="PTHR22916">
    <property type="entry name" value="GLYCOSYLTRANSFERASE"/>
    <property type="match status" value="1"/>
</dbReference>
<comment type="caution">
    <text evidence="2">The sequence shown here is derived from an EMBL/GenBank/DDBJ whole genome shotgun (WGS) entry which is preliminary data.</text>
</comment>
<proteinExistence type="predicted"/>
<dbReference type="Proteomes" id="UP000183986">
    <property type="component" value="Unassembled WGS sequence"/>
</dbReference>